<evidence type="ECO:0000313" key="2">
    <source>
        <dbReference type="Proteomes" id="UP001234202"/>
    </source>
</evidence>
<protein>
    <submittedName>
        <fullName evidence="1">Uncharacterized protein</fullName>
    </submittedName>
</protein>
<evidence type="ECO:0000313" key="1">
    <source>
        <dbReference type="EMBL" id="KAJ9116840.1"/>
    </source>
</evidence>
<comment type="caution">
    <text evidence="1">The sequence shown here is derived from an EMBL/GenBank/DDBJ whole genome shotgun (WGS) entry which is preliminary data.</text>
</comment>
<reference evidence="1" key="1">
    <citation type="submission" date="2023-04" db="EMBL/GenBank/DDBJ databases">
        <title>Draft Genome sequencing of Naganishia species isolated from polar environments using Oxford Nanopore Technology.</title>
        <authorList>
            <person name="Leo P."/>
            <person name="Venkateswaran K."/>
        </authorList>
    </citation>
    <scope>NUCLEOTIDE SEQUENCE</scope>
    <source>
        <strain evidence="1">DBVPG 5303</strain>
    </source>
</reference>
<accession>A0ACC2WZT9</accession>
<name>A0ACC2WZT9_9TREE</name>
<dbReference type="EMBL" id="JASBWV010000034">
    <property type="protein sequence ID" value="KAJ9116840.1"/>
    <property type="molecule type" value="Genomic_DNA"/>
</dbReference>
<gene>
    <name evidence="1" type="ORF">QFC24_006645</name>
</gene>
<dbReference type="Proteomes" id="UP001234202">
    <property type="component" value="Unassembled WGS sequence"/>
</dbReference>
<keyword evidence="2" id="KW-1185">Reference proteome</keyword>
<organism evidence="1 2">
    <name type="scientific">Naganishia onofrii</name>
    <dbReference type="NCBI Taxonomy" id="1851511"/>
    <lineage>
        <taxon>Eukaryota</taxon>
        <taxon>Fungi</taxon>
        <taxon>Dikarya</taxon>
        <taxon>Basidiomycota</taxon>
        <taxon>Agaricomycotina</taxon>
        <taxon>Tremellomycetes</taxon>
        <taxon>Filobasidiales</taxon>
        <taxon>Filobasidiaceae</taxon>
        <taxon>Naganishia</taxon>
    </lineage>
</organism>
<proteinExistence type="predicted"/>
<sequence>MALVDPVAQLANAQRTRRVALYLVLYASHTVNHLLLIAIASRQYLNLIHWLPVILSFQRVVLFPNNDGAGGVSDQIGVENGYELVQQPEDETGARLEQTSNAQSLAIFPLAATETSICNVNTVIQAAADLFLYWSYLKVPARIIILSSTLPYTFALLAEILGIVQSRASCAMTGQLKVFITAVITVFLTGTGVFWSKKQDSFAFLQLMIAICLKTITILPKAASAIQHLLLRSSRIISSWTSARTRGMTSTLSRVVPTSYAPTICSLSNRIYHRFATPHLLTTIILFLLDFLFQLPKRWSFFTSRCLGLAIGIMMTDALIRYFEGSLREDEVQSASDSKGGEGSSGADELATGDDDHFQNIIQRATESCMTSLLALLTASTSSAVIDITASTSSPLYISQLDRNARIVHFMLIILLCWLVVWGSTALHSTSTREGGVPKEEAETESALRKVLGERRPKWFIAILGILPLVLAVGKHTMSGTMLGRVYDHYDQVTVRPDSSILSMHEDFNATSYSPTRPARRSEELRRLSDLPTMDVVFAYYNEPTSALRRLVSGLRKELTWARVNVIIYHDGIAGFDDQLAVRLKKEMFFEVADQDAAVREAINIAEDLKADTGADVVVPRKNVGRDMGVFLDHIFAHYGLFADPLDLLNAYPFPEMSIAWNLFHTETPLPKTPIMTAYRGQMVISRDRIRRTEKEAWEHTIRILVSERDDPIHVDGFGWKGEEEG</sequence>